<dbReference type="Proteomes" id="UP000307440">
    <property type="component" value="Unassembled WGS sequence"/>
</dbReference>
<accession>A0A5C3KEX4</accession>
<evidence type="ECO:0000256" key="8">
    <source>
        <dbReference type="SAM" id="SignalP"/>
    </source>
</evidence>
<dbReference type="PANTHER" id="PTHR33577">
    <property type="entry name" value="STERIGMATOCYSTIN BIOSYNTHESIS PEROXIDASE STCC-RELATED"/>
    <property type="match status" value="1"/>
</dbReference>
<dbReference type="InterPro" id="IPR036851">
    <property type="entry name" value="Chloroperoxidase-like_sf"/>
</dbReference>
<dbReference type="GO" id="GO:0046872">
    <property type="term" value="F:metal ion binding"/>
    <property type="evidence" value="ECO:0007669"/>
    <property type="project" value="UniProtKB-KW"/>
</dbReference>
<dbReference type="OrthoDB" id="2542103at2759"/>
<keyword evidence="8" id="KW-0732">Signal</keyword>
<evidence type="ECO:0000256" key="7">
    <source>
        <dbReference type="ARBA" id="ARBA00025795"/>
    </source>
</evidence>
<dbReference type="AlphaFoldDB" id="A0A5C3KEX4"/>
<name>A0A5C3KEX4_COPMA</name>
<evidence type="ECO:0000259" key="9">
    <source>
        <dbReference type="PROSITE" id="PS51405"/>
    </source>
</evidence>
<organism evidence="10 11">
    <name type="scientific">Coprinopsis marcescibilis</name>
    <name type="common">Agaric fungus</name>
    <name type="synonym">Psathyrella marcescibilis</name>
    <dbReference type="NCBI Taxonomy" id="230819"/>
    <lineage>
        <taxon>Eukaryota</taxon>
        <taxon>Fungi</taxon>
        <taxon>Dikarya</taxon>
        <taxon>Basidiomycota</taxon>
        <taxon>Agaricomycotina</taxon>
        <taxon>Agaricomycetes</taxon>
        <taxon>Agaricomycetidae</taxon>
        <taxon>Agaricales</taxon>
        <taxon>Agaricineae</taxon>
        <taxon>Psathyrellaceae</taxon>
        <taxon>Coprinopsis</taxon>
    </lineage>
</organism>
<dbReference type="GO" id="GO:0004601">
    <property type="term" value="F:peroxidase activity"/>
    <property type="evidence" value="ECO:0007669"/>
    <property type="project" value="UniProtKB-KW"/>
</dbReference>
<dbReference type="PANTHER" id="PTHR33577:SF16">
    <property type="entry name" value="HEME HALOPEROXIDASE FAMILY PROFILE DOMAIN-CONTAINING PROTEIN"/>
    <property type="match status" value="1"/>
</dbReference>
<evidence type="ECO:0000256" key="2">
    <source>
        <dbReference type="ARBA" id="ARBA00022559"/>
    </source>
</evidence>
<dbReference type="InterPro" id="IPR000028">
    <property type="entry name" value="Chloroperoxidase"/>
</dbReference>
<evidence type="ECO:0000313" key="11">
    <source>
        <dbReference type="Proteomes" id="UP000307440"/>
    </source>
</evidence>
<comment type="cofactor">
    <cofactor evidence="1">
        <name>heme b</name>
        <dbReference type="ChEBI" id="CHEBI:60344"/>
    </cofactor>
</comment>
<feature type="chain" id="PRO_5022721971" evidence="8">
    <location>
        <begin position="23"/>
        <end position="381"/>
    </location>
</feature>
<feature type="signal peptide" evidence="8">
    <location>
        <begin position="1"/>
        <end position="22"/>
    </location>
</feature>
<evidence type="ECO:0000256" key="1">
    <source>
        <dbReference type="ARBA" id="ARBA00001970"/>
    </source>
</evidence>
<evidence type="ECO:0000256" key="3">
    <source>
        <dbReference type="ARBA" id="ARBA00022617"/>
    </source>
</evidence>
<evidence type="ECO:0000256" key="4">
    <source>
        <dbReference type="ARBA" id="ARBA00022723"/>
    </source>
</evidence>
<evidence type="ECO:0000313" key="10">
    <source>
        <dbReference type="EMBL" id="TFK18285.1"/>
    </source>
</evidence>
<keyword evidence="5" id="KW-0560">Oxidoreductase</keyword>
<keyword evidence="4" id="KW-0479">Metal-binding</keyword>
<reference evidence="10 11" key="1">
    <citation type="journal article" date="2019" name="Nat. Ecol. Evol.">
        <title>Megaphylogeny resolves global patterns of mushroom evolution.</title>
        <authorList>
            <person name="Varga T."/>
            <person name="Krizsan K."/>
            <person name="Foldi C."/>
            <person name="Dima B."/>
            <person name="Sanchez-Garcia M."/>
            <person name="Sanchez-Ramirez S."/>
            <person name="Szollosi G.J."/>
            <person name="Szarkandi J.G."/>
            <person name="Papp V."/>
            <person name="Albert L."/>
            <person name="Andreopoulos W."/>
            <person name="Angelini C."/>
            <person name="Antonin V."/>
            <person name="Barry K.W."/>
            <person name="Bougher N.L."/>
            <person name="Buchanan P."/>
            <person name="Buyck B."/>
            <person name="Bense V."/>
            <person name="Catcheside P."/>
            <person name="Chovatia M."/>
            <person name="Cooper J."/>
            <person name="Damon W."/>
            <person name="Desjardin D."/>
            <person name="Finy P."/>
            <person name="Geml J."/>
            <person name="Haridas S."/>
            <person name="Hughes K."/>
            <person name="Justo A."/>
            <person name="Karasinski D."/>
            <person name="Kautmanova I."/>
            <person name="Kiss B."/>
            <person name="Kocsube S."/>
            <person name="Kotiranta H."/>
            <person name="LaButti K.M."/>
            <person name="Lechner B.E."/>
            <person name="Liimatainen K."/>
            <person name="Lipzen A."/>
            <person name="Lukacs Z."/>
            <person name="Mihaltcheva S."/>
            <person name="Morgado L.N."/>
            <person name="Niskanen T."/>
            <person name="Noordeloos M.E."/>
            <person name="Ohm R.A."/>
            <person name="Ortiz-Santana B."/>
            <person name="Ovrebo C."/>
            <person name="Racz N."/>
            <person name="Riley R."/>
            <person name="Savchenko A."/>
            <person name="Shiryaev A."/>
            <person name="Soop K."/>
            <person name="Spirin V."/>
            <person name="Szebenyi C."/>
            <person name="Tomsovsky M."/>
            <person name="Tulloss R.E."/>
            <person name="Uehling J."/>
            <person name="Grigoriev I.V."/>
            <person name="Vagvolgyi C."/>
            <person name="Papp T."/>
            <person name="Martin F.M."/>
            <person name="Miettinen O."/>
            <person name="Hibbett D.S."/>
            <person name="Nagy L.G."/>
        </authorList>
    </citation>
    <scope>NUCLEOTIDE SEQUENCE [LARGE SCALE GENOMIC DNA]</scope>
    <source>
        <strain evidence="10 11">CBS 121175</strain>
    </source>
</reference>
<dbReference type="SUPFAM" id="SSF47571">
    <property type="entry name" value="Cloroperoxidase"/>
    <property type="match status" value="1"/>
</dbReference>
<gene>
    <name evidence="10" type="ORF">FA15DRAFT_649640</name>
</gene>
<sequence length="381" mass="40961">MRFYSLSIFVSLVVHCTPGAFAFSSYTPLGGLSARDLERIVPTLKAVLPPPPPGPPAFTGTKLVDDRDHPWKPLRSGDQRGPCPGLNVLASHGYLPRNGIATPAQLIIATQDGFNFDNIAARVAAYSGMLLSGNLVTDLLSIGAKTSKTGPDPPPPATVAGLNTHGAIEGDASMSRGDAFFGDNHSFNQTLWNQFADFSNRFGNGFYNYTVAGQFRKHLIEQSIAENPQFSLMGFNHFGAYGTSVLPINMFVDGRKTDSEAGQLDLVSALSIFRDMRYPRGFFRRAVPGGGEGVLEVFLAAPTSPGRNNGTVGSFVADDSLGGFTDPCKVYTEFVNTAVRGLYPSPTGVLRRNLNLNLGFFYDAFSVAAPDCPQLFPYGRN</sequence>
<dbReference type="Gene3D" id="1.10.489.10">
    <property type="entry name" value="Chloroperoxidase-like"/>
    <property type="match status" value="1"/>
</dbReference>
<evidence type="ECO:0000256" key="5">
    <source>
        <dbReference type="ARBA" id="ARBA00023002"/>
    </source>
</evidence>
<keyword evidence="3" id="KW-0349">Heme</keyword>
<dbReference type="EMBL" id="ML210415">
    <property type="protein sequence ID" value="TFK18285.1"/>
    <property type="molecule type" value="Genomic_DNA"/>
</dbReference>
<dbReference type="PROSITE" id="PS51405">
    <property type="entry name" value="HEME_HALOPEROXIDASE"/>
    <property type="match status" value="1"/>
</dbReference>
<keyword evidence="11" id="KW-1185">Reference proteome</keyword>
<proteinExistence type="inferred from homology"/>
<protein>
    <submittedName>
        <fullName evidence="10">Cloroperoxidase</fullName>
    </submittedName>
</protein>
<keyword evidence="6" id="KW-0408">Iron</keyword>
<keyword evidence="2 10" id="KW-0575">Peroxidase</keyword>
<comment type="similarity">
    <text evidence="7">Belongs to the chloroperoxidase family.</text>
</comment>
<feature type="domain" description="Heme haloperoxidase family profile" evidence="9">
    <location>
        <begin position="67"/>
        <end position="299"/>
    </location>
</feature>
<evidence type="ECO:0000256" key="6">
    <source>
        <dbReference type="ARBA" id="ARBA00023004"/>
    </source>
</evidence>
<dbReference type="Pfam" id="PF01328">
    <property type="entry name" value="Peroxidase_2"/>
    <property type="match status" value="1"/>
</dbReference>